<dbReference type="AlphaFoldDB" id="A0A7K0D7V0"/>
<proteinExistence type="predicted"/>
<dbReference type="Proteomes" id="UP000438448">
    <property type="component" value="Unassembled WGS sequence"/>
</dbReference>
<dbReference type="EMBL" id="WEGK01000008">
    <property type="protein sequence ID" value="MQY20944.1"/>
    <property type="molecule type" value="Genomic_DNA"/>
</dbReference>
<accession>A0A7K0D7V0</accession>
<sequence length="65" mass="7283">MKDVESAVEFYRRDSSTLDRILINVESAGGKVHRRFREPTNADTAFITDIDGYLLQLTADAPAQP</sequence>
<gene>
    <name evidence="1" type="ORF">NRB20_40530</name>
</gene>
<organism evidence="1 2">
    <name type="scientific">Nocardia macrotermitis</name>
    <dbReference type="NCBI Taxonomy" id="2585198"/>
    <lineage>
        <taxon>Bacteria</taxon>
        <taxon>Bacillati</taxon>
        <taxon>Actinomycetota</taxon>
        <taxon>Actinomycetes</taxon>
        <taxon>Mycobacteriales</taxon>
        <taxon>Nocardiaceae</taxon>
        <taxon>Nocardia</taxon>
    </lineage>
</organism>
<evidence type="ECO:0000313" key="2">
    <source>
        <dbReference type="Proteomes" id="UP000438448"/>
    </source>
</evidence>
<dbReference type="OrthoDB" id="9789841at2"/>
<comment type="caution">
    <text evidence="1">The sequence shown here is derived from an EMBL/GenBank/DDBJ whole genome shotgun (WGS) entry which is preliminary data.</text>
</comment>
<evidence type="ECO:0000313" key="1">
    <source>
        <dbReference type="EMBL" id="MQY20944.1"/>
    </source>
</evidence>
<protein>
    <submittedName>
        <fullName evidence="1">Uncharacterized protein</fullName>
    </submittedName>
</protein>
<dbReference type="RefSeq" id="WP_153411669.1">
    <property type="nucleotide sequence ID" value="NZ_WEGK01000008.1"/>
</dbReference>
<name>A0A7K0D7V0_9NOCA</name>
<keyword evidence="2" id="KW-1185">Reference proteome</keyword>
<reference evidence="1 2" key="1">
    <citation type="submission" date="2019-10" db="EMBL/GenBank/DDBJ databases">
        <title>Nocardia macrotermitis sp. nov. and Nocardia aurantia sp. nov., isolated from the gut of fungus growing-termite Macrotermes natalensis.</title>
        <authorList>
            <person name="Benndorf R."/>
            <person name="Schwitalla J."/>
            <person name="Martin K."/>
            <person name="De Beer W."/>
            <person name="Kaster A.-K."/>
            <person name="Vollmers J."/>
            <person name="Poulsen M."/>
            <person name="Beemelmanns C."/>
        </authorList>
    </citation>
    <scope>NUCLEOTIDE SEQUENCE [LARGE SCALE GENOMIC DNA]</scope>
    <source>
        <strain evidence="1 2">RB20</strain>
    </source>
</reference>